<accession>A0A022Q3H3</accession>
<dbReference type="Proteomes" id="UP000030748">
    <property type="component" value="Unassembled WGS sequence"/>
</dbReference>
<evidence type="ECO:0000313" key="1">
    <source>
        <dbReference type="EMBL" id="EYU23227.1"/>
    </source>
</evidence>
<protein>
    <submittedName>
        <fullName evidence="1">Uncharacterized protein</fullName>
    </submittedName>
</protein>
<evidence type="ECO:0000313" key="2">
    <source>
        <dbReference type="Proteomes" id="UP000030748"/>
    </source>
</evidence>
<gene>
    <name evidence="1" type="ORF">MIMGU_mgv1a021869mg</name>
</gene>
<feature type="non-terminal residue" evidence="1">
    <location>
        <position position="1"/>
    </location>
</feature>
<organism evidence="1 2">
    <name type="scientific">Erythranthe guttata</name>
    <name type="common">Yellow monkey flower</name>
    <name type="synonym">Mimulus guttatus</name>
    <dbReference type="NCBI Taxonomy" id="4155"/>
    <lineage>
        <taxon>Eukaryota</taxon>
        <taxon>Viridiplantae</taxon>
        <taxon>Streptophyta</taxon>
        <taxon>Embryophyta</taxon>
        <taxon>Tracheophyta</taxon>
        <taxon>Spermatophyta</taxon>
        <taxon>Magnoliopsida</taxon>
        <taxon>eudicotyledons</taxon>
        <taxon>Gunneridae</taxon>
        <taxon>Pentapetalae</taxon>
        <taxon>asterids</taxon>
        <taxon>lamiids</taxon>
        <taxon>Lamiales</taxon>
        <taxon>Phrymaceae</taxon>
        <taxon>Erythranthe</taxon>
    </lineage>
</organism>
<reference evidence="1 2" key="1">
    <citation type="journal article" date="2013" name="Proc. Natl. Acad. Sci. U.S.A.">
        <title>Fine-scale variation in meiotic recombination in Mimulus inferred from population shotgun sequencing.</title>
        <authorList>
            <person name="Hellsten U."/>
            <person name="Wright K.M."/>
            <person name="Jenkins J."/>
            <person name="Shu S."/>
            <person name="Yuan Y."/>
            <person name="Wessler S.R."/>
            <person name="Schmutz J."/>
            <person name="Willis J.H."/>
            <person name="Rokhsar D.S."/>
        </authorList>
    </citation>
    <scope>NUCLEOTIDE SEQUENCE [LARGE SCALE GENOMIC DNA]</scope>
    <source>
        <strain evidence="2">cv. DUN x IM62</strain>
    </source>
</reference>
<name>A0A022Q3H3_ERYGU</name>
<proteinExistence type="predicted"/>
<keyword evidence="2" id="KW-1185">Reference proteome</keyword>
<dbReference type="AlphaFoldDB" id="A0A022Q3H3"/>
<dbReference type="EMBL" id="KI632175">
    <property type="protein sequence ID" value="EYU23227.1"/>
    <property type="molecule type" value="Genomic_DNA"/>
</dbReference>
<sequence>LGIEPVTLALIPLVGPQALPVVLKPIGVRKGANPSLIQLLKLGIEPVTLALIPLVVPQALPVVLKPIGVRKDANPSLIVHSKLTSAHGIRLWAANSPASTTWTIAAKPRLTKSKLYICGQN</sequence>